<reference evidence="1" key="1">
    <citation type="submission" date="2018-02" db="EMBL/GenBank/DDBJ databases">
        <title>Rhizophora mucronata_Transcriptome.</title>
        <authorList>
            <person name="Meera S.P."/>
            <person name="Sreeshan A."/>
            <person name="Augustine A."/>
        </authorList>
    </citation>
    <scope>NUCLEOTIDE SEQUENCE</scope>
    <source>
        <tissue evidence="1">Leaf</tissue>
    </source>
</reference>
<protein>
    <submittedName>
        <fullName evidence="1">Uncharacterized protein</fullName>
    </submittedName>
</protein>
<organism evidence="1">
    <name type="scientific">Rhizophora mucronata</name>
    <name type="common">Asiatic mangrove</name>
    <dbReference type="NCBI Taxonomy" id="61149"/>
    <lineage>
        <taxon>Eukaryota</taxon>
        <taxon>Viridiplantae</taxon>
        <taxon>Streptophyta</taxon>
        <taxon>Embryophyta</taxon>
        <taxon>Tracheophyta</taxon>
        <taxon>Spermatophyta</taxon>
        <taxon>Magnoliopsida</taxon>
        <taxon>eudicotyledons</taxon>
        <taxon>Gunneridae</taxon>
        <taxon>Pentapetalae</taxon>
        <taxon>rosids</taxon>
        <taxon>fabids</taxon>
        <taxon>Malpighiales</taxon>
        <taxon>Rhizophoraceae</taxon>
        <taxon>Rhizophora</taxon>
    </lineage>
</organism>
<evidence type="ECO:0000313" key="1">
    <source>
        <dbReference type="EMBL" id="MBX59345.1"/>
    </source>
</evidence>
<accession>A0A2P2PXC8</accession>
<sequence>MIRFPCSVV</sequence>
<proteinExistence type="predicted"/>
<dbReference type="EMBL" id="GGEC01078861">
    <property type="protein sequence ID" value="MBX59345.1"/>
    <property type="molecule type" value="Transcribed_RNA"/>
</dbReference>
<name>A0A2P2PXC8_RHIMU</name>